<evidence type="ECO:0000313" key="1">
    <source>
        <dbReference type="EMBL" id="KZV84998.1"/>
    </source>
</evidence>
<dbReference type="Proteomes" id="UP000077266">
    <property type="component" value="Unassembled WGS sequence"/>
</dbReference>
<evidence type="ECO:0000313" key="2">
    <source>
        <dbReference type="Proteomes" id="UP000077266"/>
    </source>
</evidence>
<keyword evidence="2" id="KW-1185">Reference proteome</keyword>
<proteinExistence type="predicted"/>
<reference evidence="1 2" key="1">
    <citation type="journal article" date="2016" name="Mol. Biol. Evol.">
        <title>Comparative Genomics of Early-Diverging Mushroom-Forming Fungi Provides Insights into the Origins of Lignocellulose Decay Capabilities.</title>
        <authorList>
            <person name="Nagy L.G."/>
            <person name="Riley R."/>
            <person name="Tritt A."/>
            <person name="Adam C."/>
            <person name="Daum C."/>
            <person name="Floudas D."/>
            <person name="Sun H."/>
            <person name="Yadav J.S."/>
            <person name="Pangilinan J."/>
            <person name="Larsson K.H."/>
            <person name="Matsuura K."/>
            <person name="Barry K."/>
            <person name="Labutti K."/>
            <person name="Kuo R."/>
            <person name="Ohm R.A."/>
            <person name="Bhattacharya S.S."/>
            <person name="Shirouzu T."/>
            <person name="Yoshinaga Y."/>
            <person name="Martin F.M."/>
            <person name="Grigoriev I.V."/>
            <person name="Hibbett D.S."/>
        </authorList>
    </citation>
    <scope>NUCLEOTIDE SEQUENCE [LARGE SCALE GENOMIC DNA]</scope>
    <source>
        <strain evidence="1 2">HHB12029</strain>
    </source>
</reference>
<accession>A0A165DNS1</accession>
<organism evidence="1 2">
    <name type="scientific">Exidia glandulosa HHB12029</name>
    <dbReference type="NCBI Taxonomy" id="1314781"/>
    <lineage>
        <taxon>Eukaryota</taxon>
        <taxon>Fungi</taxon>
        <taxon>Dikarya</taxon>
        <taxon>Basidiomycota</taxon>
        <taxon>Agaricomycotina</taxon>
        <taxon>Agaricomycetes</taxon>
        <taxon>Auriculariales</taxon>
        <taxon>Exidiaceae</taxon>
        <taxon>Exidia</taxon>
    </lineage>
</organism>
<name>A0A165DNS1_EXIGL</name>
<feature type="non-terminal residue" evidence="1">
    <location>
        <position position="233"/>
    </location>
</feature>
<protein>
    <submittedName>
        <fullName evidence="1">Uncharacterized protein</fullName>
    </submittedName>
</protein>
<dbReference type="InParanoid" id="A0A165DNS1"/>
<dbReference type="AlphaFoldDB" id="A0A165DNS1"/>
<gene>
    <name evidence="1" type="ORF">EXIGLDRAFT_726579</name>
</gene>
<sequence length="233" mass="26595">NGIDDVKTLLREERVTVQSLASSFERLSRRIEVAGAPFYFFDDSGHLTFCKFLLLSPNFAKSSDLDLSQDTYMTVSMVPSLGTIAPYVANYRNGPVHIPSERVLGLELDVLFTRRHIRRPRVAVEFGCFLYSDSSSFGAKMVLLSPAYLTLDGIVLELTSLLSRKLSNLLTTRECLRDETGGRATRRLWTLMWQFDVLHDIWDELELPPEKCRGQVFHDLCNWTSRHTIGEDE</sequence>
<dbReference type="EMBL" id="KV426203">
    <property type="protein sequence ID" value="KZV84998.1"/>
    <property type="molecule type" value="Genomic_DNA"/>
</dbReference>
<feature type="non-terminal residue" evidence="1">
    <location>
        <position position="1"/>
    </location>
</feature>